<keyword evidence="2" id="KW-0229">DNA integration</keyword>
<name>A0A4S4AZJ1_9RHOO</name>
<evidence type="ECO:0000313" key="7">
    <source>
        <dbReference type="Proteomes" id="UP000308430"/>
    </source>
</evidence>
<dbReference type="GO" id="GO:0003677">
    <property type="term" value="F:DNA binding"/>
    <property type="evidence" value="ECO:0007669"/>
    <property type="project" value="UniProtKB-KW"/>
</dbReference>
<dbReference type="SUPFAM" id="SSF56349">
    <property type="entry name" value="DNA breaking-rejoining enzymes"/>
    <property type="match status" value="1"/>
</dbReference>
<evidence type="ECO:0000256" key="1">
    <source>
        <dbReference type="ARBA" id="ARBA00008857"/>
    </source>
</evidence>
<dbReference type="GO" id="GO:0006310">
    <property type="term" value="P:DNA recombination"/>
    <property type="evidence" value="ECO:0007669"/>
    <property type="project" value="UniProtKB-KW"/>
</dbReference>
<feature type="domain" description="Tyr recombinase" evidence="5">
    <location>
        <begin position="165"/>
        <end position="343"/>
    </location>
</feature>
<reference evidence="6 7" key="1">
    <citation type="submission" date="2019-04" db="EMBL/GenBank/DDBJ databases">
        <title>Azoarcus nasutitermitis sp. nov. isolated from termite nest.</title>
        <authorList>
            <person name="Lin S.-Y."/>
            <person name="Hameed A."/>
            <person name="Hsu Y.-H."/>
            <person name="Young C.-C."/>
        </authorList>
    </citation>
    <scope>NUCLEOTIDE SEQUENCE [LARGE SCALE GENOMIC DNA]</scope>
    <source>
        <strain evidence="6 7">CC-YHH838</strain>
    </source>
</reference>
<dbReference type="InterPro" id="IPR010998">
    <property type="entry name" value="Integrase_recombinase_N"/>
</dbReference>
<dbReference type="Proteomes" id="UP000308430">
    <property type="component" value="Unassembled WGS sequence"/>
</dbReference>
<dbReference type="InterPro" id="IPR011010">
    <property type="entry name" value="DNA_brk_join_enz"/>
</dbReference>
<dbReference type="InterPro" id="IPR013762">
    <property type="entry name" value="Integrase-like_cat_sf"/>
</dbReference>
<dbReference type="CDD" id="cd00796">
    <property type="entry name" value="INT_Rci_Hp1_C"/>
    <property type="match status" value="1"/>
</dbReference>
<evidence type="ECO:0000313" key="6">
    <source>
        <dbReference type="EMBL" id="THF65610.1"/>
    </source>
</evidence>
<dbReference type="InterPro" id="IPR002104">
    <property type="entry name" value="Integrase_catalytic"/>
</dbReference>
<keyword evidence="7" id="KW-1185">Reference proteome</keyword>
<accession>A0A4S4AZJ1</accession>
<dbReference type="EMBL" id="SSOC01000003">
    <property type="protein sequence ID" value="THF65610.1"/>
    <property type="molecule type" value="Genomic_DNA"/>
</dbReference>
<comment type="caution">
    <text evidence="6">The sequence shown here is derived from an EMBL/GenBank/DDBJ whole genome shotgun (WGS) entry which is preliminary data.</text>
</comment>
<keyword evidence="3" id="KW-0238">DNA-binding</keyword>
<dbReference type="OrthoDB" id="662444at2"/>
<dbReference type="InterPro" id="IPR050808">
    <property type="entry name" value="Phage_Integrase"/>
</dbReference>
<dbReference type="AlphaFoldDB" id="A0A4S4AZJ1"/>
<dbReference type="Gene3D" id="1.10.443.10">
    <property type="entry name" value="Intergrase catalytic core"/>
    <property type="match status" value="1"/>
</dbReference>
<comment type="similarity">
    <text evidence="1">Belongs to the 'phage' integrase family.</text>
</comment>
<dbReference type="Gene3D" id="1.10.150.130">
    <property type="match status" value="1"/>
</dbReference>
<dbReference type="PANTHER" id="PTHR30629:SF2">
    <property type="entry name" value="PROPHAGE INTEGRASE INTS-RELATED"/>
    <property type="match status" value="1"/>
</dbReference>
<evidence type="ECO:0000256" key="3">
    <source>
        <dbReference type="ARBA" id="ARBA00023125"/>
    </source>
</evidence>
<evidence type="ECO:0000256" key="4">
    <source>
        <dbReference type="ARBA" id="ARBA00023172"/>
    </source>
</evidence>
<keyword evidence="4" id="KW-0233">DNA recombination</keyword>
<gene>
    <name evidence="6" type="ORF">E6C76_08540</name>
</gene>
<sequence>MASIKQRGKGWRAEVCVEGARRSKTFATKDEAKRWARRLEAAADDGVLIARSADQDCTLAELIERFIEERVIGWRRTPTTEHREISRLGVLARTDLAQKKIFRLTAQDFADYRTRRMRLAKPSTICKELNTFSLVLKTAMTEWGYRLPANPCDANVVRRPRFNNQRDRILTPEETERLWAELGRCDSPYVLPSAQFAAETALRRGELLGLKWADFNLAARTICVRRVLDQFSGALQPFTKNSGMRHVPLTSTAVGVLQKLPRQGERIFATTHEVLDGAFVRALKRAEIEDFRWHDLRHCAVTALAVHIPIPMDLMSVTGHKTLQQVVRYYTARQAAELALRLP</sequence>
<dbReference type="PROSITE" id="PS51898">
    <property type="entry name" value="TYR_RECOMBINASE"/>
    <property type="match status" value="1"/>
</dbReference>
<evidence type="ECO:0000259" key="5">
    <source>
        <dbReference type="PROSITE" id="PS51898"/>
    </source>
</evidence>
<dbReference type="RefSeq" id="WP_136347816.1">
    <property type="nucleotide sequence ID" value="NZ_SSOC01000003.1"/>
</dbReference>
<dbReference type="GO" id="GO:0015074">
    <property type="term" value="P:DNA integration"/>
    <property type="evidence" value="ECO:0007669"/>
    <property type="project" value="UniProtKB-KW"/>
</dbReference>
<protein>
    <submittedName>
        <fullName evidence="6">Site-specific integrase</fullName>
    </submittedName>
</protein>
<proteinExistence type="inferred from homology"/>
<dbReference type="Pfam" id="PF00589">
    <property type="entry name" value="Phage_integrase"/>
    <property type="match status" value="1"/>
</dbReference>
<organism evidence="6 7">
    <name type="scientific">Pseudothauera nasutitermitis</name>
    <dbReference type="NCBI Taxonomy" id="2565930"/>
    <lineage>
        <taxon>Bacteria</taxon>
        <taxon>Pseudomonadati</taxon>
        <taxon>Pseudomonadota</taxon>
        <taxon>Betaproteobacteria</taxon>
        <taxon>Rhodocyclales</taxon>
        <taxon>Zoogloeaceae</taxon>
        <taxon>Pseudothauera</taxon>
    </lineage>
</organism>
<evidence type="ECO:0000256" key="2">
    <source>
        <dbReference type="ARBA" id="ARBA00022908"/>
    </source>
</evidence>
<dbReference type="PANTHER" id="PTHR30629">
    <property type="entry name" value="PROPHAGE INTEGRASE"/>
    <property type="match status" value="1"/>
</dbReference>